<dbReference type="InParanoid" id="A0A212PQW6"/>
<sequence length="752" mass="83896">MPIRRLSNHLKIGLALLWITALWWLFVWRYLTPVPADRLMLALGDFTHTYYVFRDLAYRALRVGEFPLRVLCLFSGYPYQAYPQSALFYPGTWITLIPSLLGGASHASLDAFHLESLIHLWIAGVTAYALFARETGSPWGGLMGAIGFAFGGYLTGYPILQVSIVQASAWAPLLLLGLRALAEGRTVAGALATGAAGIFILMIGHPQMTLYIFLLGLAYFIFCLSLPGGLADRKALRHAAWIGVLILGTSAIQLLPTLEYYRHSNRVRLPFPESGTGFPVQDVLQLLQPGLVSHWQPLYSGFLPLTLLIPALARGGREARFWAGIGLAGLLLSFGANFPLYEVFFQLVPFYATTRSQERHALWVSLALAALSAHGLAALLRGLPRARRWILSAGTRISGAMALTFALSLPVVTFLARQGIDPSDHRRLPQEVGLSLLFALGTWGWWQARARGWRNRRGLALAALGLASLNLAAFNRYLDAVPPASIYPDHPAAAWMAQDPHRPFRFFDEYRLPDHYGCWLGEEDIRGATSIHPEPYFSFLKQTPEPMQWWLLGVRYVITWGRELPDMHALGRTATLLQEIPQGNEVTRIYRLDPPLPWAWVVRAVRPVKTVEEMLAALRDPAFRPAEEAVVLGPAEPLDATAIEGPDEVQLLHRTATEARYRARLSRPGLLITRDPWYPGWTVTINGRPAPLRRADGVLMAVYLPAGENEVVFRFRPISFYIGTGISGLTVFFLWPLTLWRMRRRVGHPAQS</sequence>
<dbReference type="PANTHER" id="PTHR38454:SF1">
    <property type="entry name" value="INTEGRAL MEMBRANE PROTEIN"/>
    <property type="match status" value="1"/>
</dbReference>
<feature type="transmembrane region" description="Helical" evidence="1">
    <location>
        <begin position="718"/>
        <end position="737"/>
    </location>
</feature>
<keyword evidence="1" id="KW-1133">Transmembrane helix</keyword>
<feature type="transmembrane region" description="Helical" evidence="1">
    <location>
        <begin position="187"/>
        <end position="204"/>
    </location>
</feature>
<feature type="transmembrane region" description="Helical" evidence="1">
    <location>
        <begin position="320"/>
        <end position="341"/>
    </location>
</feature>
<feature type="transmembrane region" description="Helical" evidence="1">
    <location>
        <begin position="111"/>
        <end position="131"/>
    </location>
</feature>
<feature type="transmembrane region" description="Helical" evidence="1">
    <location>
        <begin position="238"/>
        <end position="256"/>
    </location>
</feature>
<gene>
    <name evidence="2" type="ORF">SAMN02746019_00029230</name>
</gene>
<dbReference type="Proteomes" id="UP000197025">
    <property type="component" value="Unassembled WGS sequence"/>
</dbReference>
<feature type="transmembrane region" description="Helical" evidence="1">
    <location>
        <begin position="210"/>
        <end position="231"/>
    </location>
</feature>
<feature type="transmembrane region" description="Helical" evidence="1">
    <location>
        <begin position="395"/>
        <end position="416"/>
    </location>
</feature>
<name>A0A212PQW6_9CHLR</name>
<feature type="transmembrane region" description="Helical" evidence="1">
    <location>
        <begin position="361"/>
        <end position="383"/>
    </location>
</feature>
<protein>
    <submittedName>
        <fullName evidence="2">Membrane protein YfhO</fullName>
    </submittedName>
</protein>
<evidence type="ECO:0000313" key="3">
    <source>
        <dbReference type="Proteomes" id="UP000197025"/>
    </source>
</evidence>
<evidence type="ECO:0000256" key="1">
    <source>
        <dbReference type="SAM" id="Phobius"/>
    </source>
</evidence>
<dbReference type="RefSeq" id="WP_088569783.1">
    <property type="nucleotide sequence ID" value="NZ_FYEK01000002.1"/>
</dbReference>
<accession>A0A212PQW6</accession>
<organism evidence="2 3">
    <name type="scientific">Thermoflexus hugenholtzii JAD2</name>
    <dbReference type="NCBI Taxonomy" id="877466"/>
    <lineage>
        <taxon>Bacteria</taxon>
        <taxon>Bacillati</taxon>
        <taxon>Chloroflexota</taxon>
        <taxon>Thermoflexia</taxon>
        <taxon>Thermoflexales</taxon>
        <taxon>Thermoflexaceae</taxon>
        <taxon>Thermoflexus</taxon>
    </lineage>
</organism>
<keyword evidence="1" id="KW-0472">Membrane</keyword>
<dbReference type="AlphaFoldDB" id="A0A212PQW6"/>
<feature type="transmembrane region" description="Helical" evidence="1">
    <location>
        <begin position="458"/>
        <end position="478"/>
    </location>
</feature>
<dbReference type="Pfam" id="PF09586">
    <property type="entry name" value="YfhO"/>
    <property type="match status" value="1"/>
</dbReference>
<evidence type="ECO:0000313" key="2">
    <source>
        <dbReference type="EMBL" id="SNB49289.1"/>
    </source>
</evidence>
<reference evidence="3" key="1">
    <citation type="submission" date="2017-06" db="EMBL/GenBank/DDBJ databases">
        <authorList>
            <person name="Varghese N."/>
            <person name="Submissions S."/>
        </authorList>
    </citation>
    <scope>NUCLEOTIDE SEQUENCE [LARGE SCALE GENOMIC DNA]</scope>
    <source>
        <strain evidence="3">JAD2</strain>
    </source>
</reference>
<feature type="transmembrane region" description="Helical" evidence="1">
    <location>
        <begin position="428"/>
        <end position="446"/>
    </location>
</feature>
<keyword evidence="1" id="KW-0812">Transmembrane</keyword>
<feature type="transmembrane region" description="Helical" evidence="1">
    <location>
        <begin position="12"/>
        <end position="31"/>
    </location>
</feature>
<proteinExistence type="predicted"/>
<dbReference type="EMBL" id="FYEK01000002">
    <property type="protein sequence ID" value="SNB49289.1"/>
    <property type="molecule type" value="Genomic_DNA"/>
</dbReference>
<dbReference type="PANTHER" id="PTHR38454">
    <property type="entry name" value="INTEGRAL MEMBRANE PROTEIN-RELATED"/>
    <property type="match status" value="1"/>
</dbReference>
<dbReference type="InterPro" id="IPR018580">
    <property type="entry name" value="Uncharacterised_YfhO"/>
</dbReference>
<dbReference type="OrthoDB" id="134970at2"/>
<keyword evidence="3" id="KW-1185">Reference proteome</keyword>